<reference evidence="7" key="1">
    <citation type="submission" date="2018-05" db="EMBL/GenBank/DDBJ databases">
        <authorList>
            <person name="Lanie J.A."/>
            <person name="Ng W.-L."/>
            <person name="Kazmierczak K.M."/>
            <person name="Andrzejewski T.M."/>
            <person name="Davidsen T.M."/>
            <person name="Wayne K.J."/>
            <person name="Tettelin H."/>
            <person name="Glass J.I."/>
            <person name="Rusch D."/>
            <person name="Podicherti R."/>
            <person name="Tsui H.-C.T."/>
            <person name="Winkler M.E."/>
        </authorList>
    </citation>
    <scope>NUCLEOTIDE SEQUENCE</scope>
</reference>
<comment type="catalytic activity">
    <reaction evidence="1">
        <text>[protein]-peptidylproline (omega=180) = [protein]-peptidylproline (omega=0)</text>
        <dbReference type="Rhea" id="RHEA:16237"/>
        <dbReference type="Rhea" id="RHEA-COMP:10747"/>
        <dbReference type="Rhea" id="RHEA-COMP:10748"/>
        <dbReference type="ChEBI" id="CHEBI:83833"/>
        <dbReference type="ChEBI" id="CHEBI:83834"/>
        <dbReference type="EC" id="5.2.1.8"/>
    </reaction>
</comment>
<proteinExistence type="predicted"/>
<dbReference type="InterPro" id="IPR027304">
    <property type="entry name" value="Trigger_fact/SurA_dom_sf"/>
</dbReference>
<gene>
    <name evidence="7" type="ORF">METZ01_LOCUS79051</name>
</gene>
<keyword evidence="6" id="KW-0472">Membrane</keyword>
<dbReference type="AlphaFoldDB" id="A0A381UFT4"/>
<evidence type="ECO:0000256" key="6">
    <source>
        <dbReference type="SAM" id="Phobius"/>
    </source>
</evidence>
<evidence type="ECO:0000256" key="2">
    <source>
        <dbReference type="ARBA" id="ARBA00013194"/>
    </source>
</evidence>
<keyword evidence="3" id="KW-0732">Signal</keyword>
<dbReference type="SUPFAM" id="SSF54534">
    <property type="entry name" value="FKBP-like"/>
    <property type="match status" value="1"/>
</dbReference>
<dbReference type="PANTHER" id="PTHR47245:SF1">
    <property type="entry name" value="FOLDASE PROTEIN PRSA"/>
    <property type="match status" value="1"/>
</dbReference>
<keyword evidence="6" id="KW-0812">Transmembrane</keyword>
<protein>
    <recommendedName>
        <fullName evidence="2">peptidylprolyl isomerase</fullName>
        <ecNumber evidence="2">5.2.1.8</ecNumber>
    </recommendedName>
</protein>
<name>A0A381UFT4_9ZZZZ</name>
<dbReference type="InterPro" id="IPR050245">
    <property type="entry name" value="PrsA_foldase"/>
</dbReference>
<dbReference type="EC" id="5.2.1.8" evidence="2"/>
<evidence type="ECO:0000313" key="7">
    <source>
        <dbReference type="EMBL" id="SVA26197.1"/>
    </source>
</evidence>
<feature type="transmembrane region" description="Helical" evidence="6">
    <location>
        <begin position="6"/>
        <end position="24"/>
    </location>
</feature>
<dbReference type="GO" id="GO:0003755">
    <property type="term" value="F:peptidyl-prolyl cis-trans isomerase activity"/>
    <property type="evidence" value="ECO:0007669"/>
    <property type="project" value="UniProtKB-KW"/>
</dbReference>
<dbReference type="SUPFAM" id="SSF109998">
    <property type="entry name" value="Triger factor/SurA peptide-binding domain-like"/>
    <property type="match status" value="1"/>
</dbReference>
<keyword evidence="6" id="KW-1133">Transmembrane helix</keyword>
<evidence type="ECO:0000256" key="5">
    <source>
        <dbReference type="ARBA" id="ARBA00023235"/>
    </source>
</evidence>
<dbReference type="PANTHER" id="PTHR47245">
    <property type="entry name" value="PEPTIDYLPROLYL ISOMERASE"/>
    <property type="match status" value="1"/>
</dbReference>
<accession>A0A381UFT4</accession>
<keyword evidence="5" id="KW-0413">Isomerase</keyword>
<dbReference type="EMBL" id="UINC01006216">
    <property type="protein sequence ID" value="SVA26197.1"/>
    <property type="molecule type" value="Genomic_DNA"/>
</dbReference>
<evidence type="ECO:0000256" key="4">
    <source>
        <dbReference type="ARBA" id="ARBA00023110"/>
    </source>
</evidence>
<evidence type="ECO:0000256" key="3">
    <source>
        <dbReference type="ARBA" id="ARBA00022729"/>
    </source>
</evidence>
<organism evidence="7">
    <name type="scientific">marine metagenome</name>
    <dbReference type="NCBI Taxonomy" id="408172"/>
    <lineage>
        <taxon>unclassified sequences</taxon>
        <taxon>metagenomes</taxon>
        <taxon>ecological metagenomes</taxon>
    </lineage>
</organism>
<evidence type="ECO:0000256" key="1">
    <source>
        <dbReference type="ARBA" id="ARBA00000971"/>
    </source>
</evidence>
<sequence>MKNYNILFGFSIFLGLCLIAYELFNLKDNEKIFFERKAVAIVNDVDITEDQFLKYAINLGADIEEEEDKEILELILERMIEEELLVQRGLELNLHTKDIQVRKELIQQVINFIVKIENAELTDDQLENYFLENIKRYESNKKIKINTIFIKSLDPESQFLGTEYDYKTLENKFNQIYADIENKSFSEAKNIHNQKTFFEVPTNLINIKDCKQYLGPTICKTLSSFEKDHISNPLFYQDGFYIIKLEDNIRPKIDASFFEDMKDKVLFDYNNERDDNRLKNYIQYLKDNAKIKRYSLND</sequence>
<keyword evidence="4" id="KW-0697">Rotamase</keyword>